<protein>
    <submittedName>
        <fullName evidence="1">Uncharacterized protein</fullName>
    </submittedName>
</protein>
<keyword evidence="2" id="KW-1185">Reference proteome</keyword>
<evidence type="ECO:0000313" key="1">
    <source>
        <dbReference type="EMBL" id="KAB2665172.1"/>
    </source>
</evidence>
<dbReference type="Proteomes" id="UP000430843">
    <property type="component" value="Unassembled WGS sequence"/>
</dbReference>
<sequence>MTSIASLVDAFIAKQGAPTKFEPGVGSNFDFYASYLSTFGIQLRQFGWRYQLSQSGGPWRDVSRGAILKLVNTFRAMEGLPMLQVGRR</sequence>
<dbReference type="AlphaFoldDB" id="A0A833CM46"/>
<comment type="caution">
    <text evidence="1">The sequence shown here is derived from an EMBL/GenBank/DDBJ whole genome shotgun (WGS) entry which is preliminary data.</text>
</comment>
<evidence type="ECO:0000313" key="2">
    <source>
        <dbReference type="Proteomes" id="UP000430843"/>
    </source>
</evidence>
<name>A0A833CM46_9HYPH</name>
<dbReference type="RefSeq" id="WP_151677781.1">
    <property type="nucleotide sequence ID" value="NZ_WBWA01000008.1"/>
</dbReference>
<accession>A0A833CM46</accession>
<organism evidence="1 2">
    <name type="scientific">Brucella tritici</name>
    <dbReference type="NCBI Taxonomy" id="94626"/>
    <lineage>
        <taxon>Bacteria</taxon>
        <taxon>Pseudomonadati</taxon>
        <taxon>Pseudomonadota</taxon>
        <taxon>Alphaproteobacteria</taxon>
        <taxon>Hyphomicrobiales</taxon>
        <taxon>Brucellaceae</taxon>
        <taxon>Brucella/Ochrobactrum group</taxon>
        <taxon>Brucella</taxon>
    </lineage>
</organism>
<reference evidence="1 2" key="1">
    <citation type="submission" date="2019-09" db="EMBL/GenBank/DDBJ databases">
        <title>Taxonomic organization of the family Brucellaceae based on a phylogenomic approach.</title>
        <authorList>
            <person name="Leclercq S."/>
            <person name="Cloeckaert A."/>
            <person name="Zygmunt M.S."/>
        </authorList>
    </citation>
    <scope>NUCLEOTIDE SEQUENCE [LARGE SCALE GENOMIC DNA]</scope>
    <source>
        <strain evidence="1 2">LMG 18957</strain>
    </source>
</reference>
<gene>
    <name evidence="1" type="ORF">F9K91_10580</name>
</gene>
<dbReference type="EMBL" id="WBWA01000008">
    <property type="protein sequence ID" value="KAB2665172.1"/>
    <property type="molecule type" value="Genomic_DNA"/>
</dbReference>
<proteinExistence type="predicted"/>